<organism evidence="1 2">
    <name type="scientific">Natronoarchaeum philippinense</name>
    <dbReference type="NCBI Taxonomy" id="558529"/>
    <lineage>
        <taxon>Archaea</taxon>
        <taxon>Methanobacteriati</taxon>
        <taxon>Methanobacteriota</taxon>
        <taxon>Stenosarchaea group</taxon>
        <taxon>Halobacteria</taxon>
        <taxon>Halobacteriales</taxon>
        <taxon>Natronoarchaeaceae</taxon>
    </lineage>
</organism>
<keyword evidence="2" id="KW-1185">Reference proteome</keyword>
<dbReference type="Proteomes" id="UP000219453">
    <property type="component" value="Unassembled WGS sequence"/>
</dbReference>
<sequence length="107" mass="12059">MSDNNSTSDTESTDIEEMYDALNEADVGDVVDLELMNQHGEQTGGGVFRIDEKVHEFGDGKIICRNDVDDRVHLILEEVEYTSGAPIFIEEKGENWFSYASVYAIYD</sequence>
<accession>A0A285NS65</accession>
<proteinExistence type="predicted"/>
<evidence type="ECO:0000313" key="1">
    <source>
        <dbReference type="EMBL" id="SNZ12364.1"/>
    </source>
</evidence>
<dbReference type="RefSeq" id="WP_097008608.1">
    <property type="nucleotide sequence ID" value="NZ_OBEJ01000002.1"/>
</dbReference>
<protein>
    <submittedName>
        <fullName evidence="1">Uncharacterized protein</fullName>
    </submittedName>
</protein>
<reference evidence="1 2" key="1">
    <citation type="submission" date="2017-09" db="EMBL/GenBank/DDBJ databases">
        <authorList>
            <person name="Ehlers B."/>
            <person name="Leendertz F.H."/>
        </authorList>
    </citation>
    <scope>NUCLEOTIDE SEQUENCE [LARGE SCALE GENOMIC DNA]</scope>
    <source>
        <strain evidence="1 2">DSM 27208</strain>
    </source>
</reference>
<dbReference type="AlphaFoldDB" id="A0A285NS65"/>
<evidence type="ECO:0000313" key="2">
    <source>
        <dbReference type="Proteomes" id="UP000219453"/>
    </source>
</evidence>
<gene>
    <name evidence="1" type="ORF">SAMN06269185_1656</name>
</gene>
<name>A0A285NS65_NATPI</name>
<dbReference type="EMBL" id="OBEJ01000002">
    <property type="protein sequence ID" value="SNZ12364.1"/>
    <property type="molecule type" value="Genomic_DNA"/>
</dbReference>
<dbReference type="OrthoDB" id="378579at2157"/>